<keyword evidence="5" id="KW-1185">Reference proteome</keyword>
<feature type="compositionally biased region" description="Pro residues" evidence="1">
    <location>
        <begin position="267"/>
        <end position="308"/>
    </location>
</feature>
<dbReference type="InterPro" id="IPR054215">
    <property type="entry name" value="DUF6923"/>
</dbReference>
<dbReference type="GO" id="GO:0009236">
    <property type="term" value="P:cobalamin biosynthetic process"/>
    <property type="evidence" value="ECO:0007669"/>
    <property type="project" value="UniProtKB-UniPathway"/>
</dbReference>
<dbReference type="InterPro" id="IPR003723">
    <property type="entry name" value="Precorrin-6x_reduct"/>
</dbReference>
<dbReference type="UniPathway" id="UPA00148"/>
<keyword evidence="2" id="KW-0732">Signal</keyword>
<feature type="region of interest" description="Disordered" evidence="1">
    <location>
        <begin position="256"/>
        <end position="364"/>
    </location>
</feature>
<dbReference type="Proteomes" id="UP000316184">
    <property type="component" value="Unassembled WGS sequence"/>
</dbReference>
<reference evidence="4 5" key="1">
    <citation type="submission" date="2019-06" db="EMBL/GenBank/DDBJ databases">
        <title>Sequencing the genomes of 1000 actinobacteria strains.</title>
        <authorList>
            <person name="Klenk H.-P."/>
        </authorList>
    </citation>
    <scope>NUCLEOTIDE SEQUENCE [LARGE SCALE GENOMIC DNA]</scope>
    <source>
        <strain evidence="4 5">DSM 46699</strain>
    </source>
</reference>
<dbReference type="PRINTS" id="PR01217">
    <property type="entry name" value="PRICHEXTENSN"/>
</dbReference>
<evidence type="ECO:0000313" key="5">
    <source>
        <dbReference type="Proteomes" id="UP000316184"/>
    </source>
</evidence>
<proteinExistence type="predicted"/>
<dbReference type="PROSITE" id="PS51014">
    <property type="entry name" value="COBK_CBIJ"/>
    <property type="match status" value="1"/>
</dbReference>
<dbReference type="EMBL" id="VIWX01000001">
    <property type="protein sequence ID" value="TWG07424.1"/>
    <property type="molecule type" value="Genomic_DNA"/>
</dbReference>
<feature type="domain" description="DUF6923" evidence="3">
    <location>
        <begin position="40"/>
        <end position="263"/>
    </location>
</feature>
<dbReference type="GO" id="GO:0016994">
    <property type="term" value="F:precorrin-6A reductase activity"/>
    <property type="evidence" value="ECO:0007669"/>
    <property type="project" value="InterPro"/>
</dbReference>
<accession>A0A561V744</accession>
<evidence type="ECO:0000259" key="3">
    <source>
        <dbReference type="Pfam" id="PF21959"/>
    </source>
</evidence>
<sequence>MGARTSRAGVVGAFLVLAAAVGPAAEADQTCEALQIRTTGTTSQLYRVTLPGFADTRVGELPHRMNALGYSAAQGWAYGIAEGFSDGGHVMALRPADPPLDLGPVVAGRGDTPWNPIEHPTAGAIRGNRWYVLEDDYLHAVDVDPDSSTFRHVLSSVELEERHGPFDIDDFDVGPDGLLYGVAQSYSGIPAVVRLDRRTGVVEPVVWLPGLLPDSYGSVVIGDDDALYVTANRSGGVYRVSVGGELAKLAEVPGMSSSDAAGCLRRTPPPEPPAPPPAPPTTTPPTTTPPTTTPSTPPTSTPPSPAPTSAPSSSQPAPSATPAPPRPPAPPEPVEEPSETPETSSPAAPSEEIDAEESGHTTQEKRRWALATLVLLIGGSAAARGLARR</sequence>
<feature type="compositionally biased region" description="Low complexity" evidence="1">
    <location>
        <begin position="340"/>
        <end position="350"/>
    </location>
</feature>
<comment type="caution">
    <text evidence="4">The sequence shown here is derived from an EMBL/GenBank/DDBJ whole genome shotgun (WGS) entry which is preliminary data.</text>
</comment>
<feature type="compositionally biased region" description="Pro residues" evidence="1">
    <location>
        <begin position="319"/>
        <end position="332"/>
    </location>
</feature>
<name>A0A561V744_9PSEU</name>
<gene>
    <name evidence="4" type="ORF">FHU35_1139</name>
</gene>
<protein>
    <recommendedName>
        <fullName evidence="3">DUF6923 domain-containing protein</fullName>
    </recommendedName>
</protein>
<dbReference type="AlphaFoldDB" id="A0A561V744"/>
<dbReference type="Pfam" id="PF21959">
    <property type="entry name" value="DUF6923"/>
    <property type="match status" value="1"/>
</dbReference>
<organism evidence="4 5">
    <name type="scientific">Saccharopolyspora dendranthemae</name>
    <dbReference type="NCBI Taxonomy" id="1181886"/>
    <lineage>
        <taxon>Bacteria</taxon>
        <taxon>Bacillati</taxon>
        <taxon>Actinomycetota</taxon>
        <taxon>Actinomycetes</taxon>
        <taxon>Pseudonocardiales</taxon>
        <taxon>Pseudonocardiaceae</taxon>
        <taxon>Saccharopolyspora</taxon>
    </lineage>
</organism>
<evidence type="ECO:0000313" key="4">
    <source>
        <dbReference type="EMBL" id="TWG07424.1"/>
    </source>
</evidence>
<feature type="signal peptide" evidence="2">
    <location>
        <begin position="1"/>
        <end position="27"/>
    </location>
</feature>
<dbReference type="RefSeq" id="WP_186459194.1">
    <property type="nucleotide sequence ID" value="NZ_VIWX01000001.1"/>
</dbReference>
<feature type="compositionally biased region" description="Low complexity" evidence="1">
    <location>
        <begin position="309"/>
        <end position="318"/>
    </location>
</feature>
<evidence type="ECO:0000256" key="1">
    <source>
        <dbReference type="SAM" id="MobiDB-lite"/>
    </source>
</evidence>
<feature type="chain" id="PRO_5022133447" description="DUF6923 domain-containing protein" evidence="2">
    <location>
        <begin position="28"/>
        <end position="389"/>
    </location>
</feature>
<dbReference type="SUPFAM" id="SSF63829">
    <property type="entry name" value="Calcium-dependent phosphotriesterase"/>
    <property type="match status" value="1"/>
</dbReference>
<evidence type="ECO:0000256" key="2">
    <source>
        <dbReference type="SAM" id="SignalP"/>
    </source>
</evidence>